<reference evidence="3" key="1">
    <citation type="submission" date="2021-01" db="EMBL/GenBank/DDBJ databases">
        <authorList>
            <person name="Corre E."/>
            <person name="Pelletier E."/>
            <person name="Niang G."/>
            <person name="Scheremetjew M."/>
            <person name="Finn R."/>
            <person name="Kale V."/>
            <person name="Holt S."/>
            <person name="Cochrane G."/>
            <person name="Meng A."/>
            <person name="Brown T."/>
            <person name="Cohen L."/>
        </authorList>
    </citation>
    <scope>NUCLEOTIDE SEQUENCE</scope>
    <source>
        <strain evidence="3">CCAP1064/1</strain>
    </source>
</reference>
<sequence>MGSFETSVNKMISGAQGSGVDFNLVLNGEIKGGVYVKLATLSGYQVPSDAARKNMSTVGAAKMLKLEVDRMDEAAKAAAQVVTDAEAAAIEADAAAERARAAEKDALLAVDTAKAAADSAAAAVDAL</sequence>
<evidence type="ECO:0000313" key="1">
    <source>
        <dbReference type="EMBL" id="CAD8425097.1"/>
    </source>
</evidence>
<evidence type="ECO:0000313" key="4">
    <source>
        <dbReference type="EMBL" id="CAD8425101.1"/>
    </source>
</evidence>
<dbReference type="EMBL" id="HBEL01045672">
    <property type="protein sequence ID" value="CAD8425100.1"/>
    <property type="molecule type" value="Transcribed_RNA"/>
</dbReference>
<protein>
    <submittedName>
        <fullName evidence="3">Uncharacterized protein</fullName>
    </submittedName>
</protein>
<dbReference type="EMBL" id="HBEL01045673">
    <property type="protein sequence ID" value="CAD8425101.1"/>
    <property type="molecule type" value="Transcribed_RNA"/>
</dbReference>
<proteinExistence type="predicted"/>
<gene>
    <name evidence="1" type="ORF">PINE0816_LOCUS21257</name>
    <name evidence="2" type="ORF">PINE0816_LOCUS21258</name>
    <name evidence="3" type="ORF">PINE0816_LOCUS21260</name>
    <name evidence="4" type="ORF">PINE0816_LOCUS21261</name>
</gene>
<evidence type="ECO:0000313" key="3">
    <source>
        <dbReference type="EMBL" id="CAD8425100.1"/>
    </source>
</evidence>
<organism evidence="3">
    <name type="scientific">Proboscia inermis</name>
    <dbReference type="NCBI Taxonomy" id="420281"/>
    <lineage>
        <taxon>Eukaryota</taxon>
        <taxon>Sar</taxon>
        <taxon>Stramenopiles</taxon>
        <taxon>Ochrophyta</taxon>
        <taxon>Bacillariophyta</taxon>
        <taxon>Coscinodiscophyceae</taxon>
        <taxon>Rhizosoleniophycidae</taxon>
        <taxon>Rhizosoleniales</taxon>
        <taxon>Rhizosoleniaceae</taxon>
        <taxon>Proboscia</taxon>
    </lineage>
</organism>
<accession>A0A6T8P261</accession>
<dbReference type="EMBL" id="HBEL01045668">
    <property type="protein sequence ID" value="CAD8425097.1"/>
    <property type="molecule type" value="Transcribed_RNA"/>
</dbReference>
<evidence type="ECO:0000313" key="2">
    <source>
        <dbReference type="EMBL" id="CAD8425098.1"/>
    </source>
</evidence>
<dbReference type="EMBL" id="HBEL01045669">
    <property type="protein sequence ID" value="CAD8425098.1"/>
    <property type="molecule type" value="Transcribed_RNA"/>
</dbReference>
<name>A0A6T8P261_9STRA</name>
<dbReference type="AlphaFoldDB" id="A0A6T8P261"/>